<accession>A0A1R2CZR2</accession>
<organism evidence="2 3">
    <name type="scientific">Stentor coeruleus</name>
    <dbReference type="NCBI Taxonomy" id="5963"/>
    <lineage>
        <taxon>Eukaryota</taxon>
        <taxon>Sar</taxon>
        <taxon>Alveolata</taxon>
        <taxon>Ciliophora</taxon>
        <taxon>Postciliodesmatophora</taxon>
        <taxon>Heterotrichea</taxon>
        <taxon>Heterotrichida</taxon>
        <taxon>Stentoridae</taxon>
        <taxon>Stentor</taxon>
    </lineage>
</organism>
<keyword evidence="1" id="KW-0732">Signal</keyword>
<feature type="signal peptide" evidence="1">
    <location>
        <begin position="1"/>
        <end position="16"/>
    </location>
</feature>
<evidence type="ECO:0000256" key="1">
    <source>
        <dbReference type="SAM" id="SignalP"/>
    </source>
</evidence>
<feature type="chain" id="PRO_5013272157" description="MD-2-related lipid-recognition domain-containing protein" evidence="1">
    <location>
        <begin position="17"/>
        <end position="139"/>
    </location>
</feature>
<evidence type="ECO:0008006" key="4">
    <source>
        <dbReference type="Google" id="ProtNLM"/>
    </source>
</evidence>
<evidence type="ECO:0000313" key="2">
    <source>
        <dbReference type="EMBL" id="OMJ94499.1"/>
    </source>
</evidence>
<evidence type="ECO:0000313" key="3">
    <source>
        <dbReference type="Proteomes" id="UP000187209"/>
    </source>
</evidence>
<dbReference type="EMBL" id="MPUH01000025">
    <property type="protein sequence ID" value="OMJ94499.1"/>
    <property type="molecule type" value="Genomic_DNA"/>
</dbReference>
<dbReference type="AlphaFoldDB" id="A0A1R2CZR2"/>
<keyword evidence="3" id="KW-1185">Reference proteome</keyword>
<proteinExistence type="predicted"/>
<reference evidence="2 3" key="1">
    <citation type="submission" date="2016-11" db="EMBL/GenBank/DDBJ databases">
        <title>The macronuclear genome of Stentor coeruleus: a giant cell with tiny introns.</title>
        <authorList>
            <person name="Slabodnick M."/>
            <person name="Ruby J.G."/>
            <person name="Reiff S.B."/>
            <person name="Swart E.C."/>
            <person name="Gosai S."/>
            <person name="Prabakaran S."/>
            <person name="Witkowska E."/>
            <person name="Larue G.E."/>
            <person name="Fisher S."/>
            <person name="Freeman R.M."/>
            <person name="Gunawardena J."/>
            <person name="Chu W."/>
            <person name="Stover N.A."/>
            <person name="Gregory B.D."/>
            <person name="Nowacki M."/>
            <person name="Derisi J."/>
            <person name="Roy S.W."/>
            <person name="Marshall W.F."/>
            <person name="Sood P."/>
        </authorList>
    </citation>
    <scope>NUCLEOTIDE SEQUENCE [LARGE SCALE GENOMIC DNA]</scope>
    <source>
        <strain evidence="2">WM001</strain>
    </source>
</reference>
<name>A0A1R2CZR2_9CILI</name>
<protein>
    <recommendedName>
        <fullName evidence="4">MD-2-related lipid-recognition domain-containing protein</fullName>
    </recommendedName>
</protein>
<dbReference type="Proteomes" id="UP000187209">
    <property type="component" value="Unassembled WGS sequence"/>
</dbReference>
<comment type="caution">
    <text evidence="2">The sequence shown here is derived from an EMBL/GenBank/DDBJ whole genome shotgun (WGS) entry which is preliminary data.</text>
</comment>
<gene>
    <name evidence="2" type="ORF">SteCoe_2269</name>
</gene>
<sequence length="139" mass="15541">MKVYMVAILLLSLASALDLKTQIGQECSSTGSISIALFDVRPWPPSTYISSFVNLTFVINQPNTSVGVITYGILNQLQQWTYQFQVVNQQFPQYSVESLEYILLWPTTPGNYITQVTIGSFSAPTTINACWIFSFLIPT</sequence>